<protein>
    <recommendedName>
        <fullName evidence="2">Rhodanese domain-containing protein</fullName>
    </recommendedName>
</protein>
<sequence length="138" mass="15914">MGNSTSIKKINFEDMQYCVNTPEKFIIINTLNKNSQECLIHSTILACNEVDIINEQIENPTKCIVIYGKNCTDEKVEEKYKQIVSLGLYNLCIYAGGLFEWLCLQDIYGDDEFKTTSNKELLDYKPEKKLISRLLLTN</sequence>
<reference evidence="1" key="1">
    <citation type="journal article" date="2020" name="Nature">
        <title>Giant virus diversity and host interactions through global metagenomics.</title>
        <authorList>
            <person name="Schulz F."/>
            <person name="Roux S."/>
            <person name="Paez-Espino D."/>
            <person name="Jungbluth S."/>
            <person name="Walsh D.A."/>
            <person name="Denef V.J."/>
            <person name="McMahon K.D."/>
            <person name="Konstantinidis K.T."/>
            <person name="Eloe-Fadrosh E.A."/>
            <person name="Kyrpides N.C."/>
            <person name="Woyke T."/>
        </authorList>
    </citation>
    <scope>NUCLEOTIDE SEQUENCE</scope>
    <source>
        <strain evidence="1">GVMAG-M-3300020169-51</strain>
    </source>
</reference>
<name>A0A6C0BY62_9ZZZZ</name>
<accession>A0A6C0BY62</accession>
<dbReference type="AlphaFoldDB" id="A0A6C0BY62"/>
<proteinExistence type="predicted"/>
<evidence type="ECO:0000313" key="1">
    <source>
        <dbReference type="EMBL" id="QHS97156.1"/>
    </source>
</evidence>
<evidence type="ECO:0008006" key="2">
    <source>
        <dbReference type="Google" id="ProtNLM"/>
    </source>
</evidence>
<dbReference type="EMBL" id="MN739291">
    <property type="protein sequence ID" value="QHS97156.1"/>
    <property type="molecule type" value="Genomic_DNA"/>
</dbReference>
<organism evidence="1">
    <name type="scientific">viral metagenome</name>
    <dbReference type="NCBI Taxonomy" id="1070528"/>
    <lineage>
        <taxon>unclassified sequences</taxon>
        <taxon>metagenomes</taxon>
        <taxon>organismal metagenomes</taxon>
    </lineage>
</organism>